<protein>
    <recommendedName>
        <fullName evidence="9">Hydroxyacid dehydrogenase</fullName>
    </recommendedName>
</protein>
<proteinExistence type="inferred from homology"/>
<dbReference type="InterPro" id="IPR006140">
    <property type="entry name" value="D-isomer_DH_NAD-bd"/>
</dbReference>
<dbReference type="InterPro" id="IPR006139">
    <property type="entry name" value="D-isomer_2_OHA_DH_cat_dom"/>
</dbReference>
<evidence type="ECO:0000313" key="8">
    <source>
        <dbReference type="Proteomes" id="UP001429357"/>
    </source>
</evidence>
<keyword evidence="2 4" id="KW-0560">Oxidoreductase</keyword>
<reference evidence="7 8" key="2">
    <citation type="submission" date="2024-02" db="EMBL/GenBank/DDBJ databases">
        <title>The Genome Sequence of Enterococcus diestrammenae JM9A.</title>
        <authorList>
            <person name="Earl A."/>
            <person name="Manson A."/>
            <person name="Gilmore M."/>
            <person name="Sanders J."/>
            <person name="Shea T."/>
            <person name="Howe W."/>
            <person name="Livny J."/>
            <person name="Cuomo C."/>
            <person name="Neafsey D."/>
            <person name="Birren B."/>
        </authorList>
    </citation>
    <scope>NUCLEOTIDE SEQUENCE [LARGE SCALE GENOMIC DNA]</scope>
    <source>
        <strain evidence="7 8">JM9A</strain>
    </source>
</reference>
<dbReference type="Pfam" id="PF02826">
    <property type="entry name" value="2-Hacid_dh_C"/>
    <property type="match status" value="1"/>
</dbReference>
<accession>A0ABV0F131</accession>
<dbReference type="PANTHER" id="PTHR43333">
    <property type="entry name" value="2-HACID_DH_C DOMAIN-CONTAINING PROTEIN"/>
    <property type="match status" value="1"/>
</dbReference>
<evidence type="ECO:0000259" key="6">
    <source>
        <dbReference type="Pfam" id="PF02826"/>
    </source>
</evidence>
<evidence type="ECO:0000256" key="3">
    <source>
        <dbReference type="ARBA" id="ARBA00023027"/>
    </source>
</evidence>
<dbReference type="InterPro" id="IPR036291">
    <property type="entry name" value="NAD(P)-bd_dom_sf"/>
</dbReference>
<dbReference type="Gene3D" id="3.40.50.720">
    <property type="entry name" value="NAD(P)-binding Rossmann-like Domain"/>
    <property type="match status" value="2"/>
</dbReference>
<organism evidence="7 8">
    <name type="scientific">Enterococcus diestrammenae</name>
    <dbReference type="NCBI Taxonomy" id="1155073"/>
    <lineage>
        <taxon>Bacteria</taxon>
        <taxon>Bacillati</taxon>
        <taxon>Bacillota</taxon>
        <taxon>Bacilli</taxon>
        <taxon>Lactobacillales</taxon>
        <taxon>Enterococcaceae</taxon>
        <taxon>Enterococcus</taxon>
    </lineage>
</organism>
<name>A0ABV0F131_9ENTE</name>
<dbReference type="PANTHER" id="PTHR43333:SF1">
    <property type="entry name" value="D-ISOMER SPECIFIC 2-HYDROXYACID DEHYDROGENASE NAD-BINDING DOMAIN-CONTAINING PROTEIN"/>
    <property type="match status" value="1"/>
</dbReference>
<feature type="domain" description="D-isomer specific 2-hydroxyacid dehydrogenase NAD-binding" evidence="6">
    <location>
        <begin position="103"/>
        <end position="277"/>
    </location>
</feature>
<evidence type="ECO:0000256" key="1">
    <source>
        <dbReference type="ARBA" id="ARBA00005854"/>
    </source>
</evidence>
<reference evidence="8" key="1">
    <citation type="submission" date="2016-06" db="EMBL/GenBank/DDBJ databases">
        <title>Four novel species of enterococci isolated from chicken manure.</title>
        <authorList>
            <person name="Van Tyne D."/>
        </authorList>
    </citation>
    <scope>NUCLEOTIDE SEQUENCE [LARGE SCALE GENOMIC DNA]</scope>
    <source>
        <strain evidence="8">JM9A</strain>
    </source>
</reference>
<evidence type="ECO:0000313" key="7">
    <source>
        <dbReference type="EMBL" id="MEO1781754.1"/>
    </source>
</evidence>
<evidence type="ECO:0000256" key="2">
    <source>
        <dbReference type="ARBA" id="ARBA00023002"/>
    </source>
</evidence>
<comment type="similarity">
    <text evidence="1 4">Belongs to the D-isomer specific 2-hydroxyacid dehydrogenase family.</text>
</comment>
<keyword evidence="8" id="KW-1185">Reference proteome</keyword>
<feature type="domain" description="D-isomer specific 2-hydroxyacid dehydrogenase catalytic" evidence="5">
    <location>
        <begin position="49"/>
        <end position="300"/>
    </location>
</feature>
<evidence type="ECO:0000256" key="4">
    <source>
        <dbReference type="RuleBase" id="RU003719"/>
    </source>
</evidence>
<dbReference type="SUPFAM" id="SSF51735">
    <property type="entry name" value="NAD(P)-binding Rossmann-fold domains"/>
    <property type="match status" value="1"/>
</dbReference>
<gene>
    <name evidence="7" type="ORF">BAU18_001342</name>
</gene>
<evidence type="ECO:0000259" key="5">
    <source>
        <dbReference type="Pfam" id="PF00389"/>
    </source>
</evidence>
<dbReference type="CDD" id="cd12155">
    <property type="entry name" value="PGDH_1"/>
    <property type="match status" value="1"/>
</dbReference>
<sequence>MSAIILSEHDFRQEFREKIHAIAPDYQFVTDTQNLDWSQVILTIGWSSEWEKPLLAENHHLRWVQALSAGVDTLPLNTFANQNIQLSNASGIHAQAIAEHVLAALLMDTRGFTQAVVNQRQHRWDAETIDFRYLGEQEIVIVGTGHIGQQLARLLQYFGVAPIGINTDGHPVAGFSQTYSLQQLQQVVPTADYIINILPLTKQTYHLYDEAFFQQMKKSGAFINVGRGPSVVTSALVTALQTGAIRQAMLDVFEEEPLPAHHPLWSLANCVITPHVSGVVPHFQKVFMEIFLDNLQQFVTDGQLARNQVSLRDGY</sequence>
<dbReference type="EMBL" id="MAEI02000001">
    <property type="protein sequence ID" value="MEO1781754.1"/>
    <property type="molecule type" value="Genomic_DNA"/>
</dbReference>
<dbReference type="Proteomes" id="UP001429357">
    <property type="component" value="Unassembled WGS sequence"/>
</dbReference>
<dbReference type="SUPFAM" id="SSF52283">
    <property type="entry name" value="Formate/glycerate dehydrogenase catalytic domain-like"/>
    <property type="match status" value="1"/>
</dbReference>
<evidence type="ECO:0008006" key="9">
    <source>
        <dbReference type="Google" id="ProtNLM"/>
    </source>
</evidence>
<comment type="caution">
    <text evidence="7">The sequence shown here is derived from an EMBL/GenBank/DDBJ whole genome shotgun (WGS) entry which is preliminary data.</text>
</comment>
<dbReference type="Pfam" id="PF00389">
    <property type="entry name" value="2-Hacid_dh"/>
    <property type="match status" value="1"/>
</dbReference>
<keyword evidence="3" id="KW-0520">NAD</keyword>
<dbReference type="RefSeq" id="WP_161868469.1">
    <property type="nucleotide sequence ID" value="NZ_MAEI02000001.1"/>
</dbReference>